<dbReference type="AlphaFoldDB" id="A0A8X6NMG5"/>
<dbReference type="Proteomes" id="UP000887013">
    <property type="component" value="Unassembled WGS sequence"/>
</dbReference>
<feature type="non-terminal residue" evidence="1">
    <location>
        <position position="88"/>
    </location>
</feature>
<protein>
    <submittedName>
        <fullName evidence="1">Uncharacterized protein</fullName>
    </submittedName>
</protein>
<organism evidence="1 2">
    <name type="scientific">Nephila pilipes</name>
    <name type="common">Giant wood spider</name>
    <name type="synonym">Nephila maculata</name>
    <dbReference type="NCBI Taxonomy" id="299642"/>
    <lineage>
        <taxon>Eukaryota</taxon>
        <taxon>Metazoa</taxon>
        <taxon>Ecdysozoa</taxon>
        <taxon>Arthropoda</taxon>
        <taxon>Chelicerata</taxon>
        <taxon>Arachnida</taxon>
        <taxon>Araneae</taxon>
        <taxon>Araneomorphae</taxon>
        <taxon>Entelegynae</taxon>
        <taxon>Araneoidea</taxon>
        <taxon>Nephilidae</taxon>
        <taxon>Nephila</taxon>
    </lineage>
</organism>
<keyword evidence="2" id="KW-1185">Reference proteome</keyword>
<dbReference type="EMBL" id="BMAW01105733">
    <property type="protein sequence ID" value="GFT20721.1"/>
    <property type="molecule type" value="Genomic_DNA"/>
</dbReference>
<sequence>MSKTPSYKTSLHSITWEIKDFLQYPHSFMGDLQTPEMIIECIDLTIWKLSIHMSKDTMISCVIKRMDHSKIIPEVIVKYYVYVEGGNE</sequence>
<evidence type="ECO:0000313" key="2">
    <source>
        <dbReference type="Proteomes" id="UP000887013"/>
    </source>
</evidence>
<name>A0A8X6NMG5_NEPPI</name>
<evidence type="ECO:0000313" key="1">
    <source>
        <dbReference type="EMBL" id="GFT20721.1"/>
    </source>
</evidence>
<gene>
    <name evidence="1" type="ORF">NPIL_17161</name>
</gene>
<reference evidence="1" key="1">
    <citation type="submission" date="2020-08" db="EMBL/GenBank/DDBJ databases">
        <title>Multicomponent nature underlies the extraordinary mechanical properties of spider dragline silk.</title>
        <authorList>
            <person name="Kono N."/>
            <person name="Nakamura H."/>
            <person name="Mori M."/>
            <person name="Yoshida Y."/>
            <person name="Ohtoshi R."/>
            <person name="Malay A.D."/>
            <person name="Moran D.A.P."/>
            <person name="Tomita M."/>
            <person name="Numata K."/>
            <person name="Arakawa K."/>
        </authorList>
    </citation>
    <scope>NUCLEOTIDE SEQUENCE</scope>
</reference>
<proteinExistence type="predicted"/>
<comment type="caution">
    <text evidence="1">The sequence shown here is derived from an EMBL/GenBank/DDBJ whole genome shotgun (WGS) entry which is preliminary data.</text>
</comment>
<accession>A0A8X6NMG5</accession>